<comment type="caution">
    <text evidence="1">The sequence shown here is derived from an EMBL/GenBank/DDBJ whole genome shotgun (WGS) entry which is preliminary data.</text>
</comment>
<evidence type="ECO:0000313" key="1">
    <source>
        <dbReference type="EMBL" id="KAK1128886.1"/>
    </source>
</evidence>
<reference evidence="1" key="1">
    <citation type="submission" date="2021-10" db="EMBL/GenBank/DDBJ databases">
        <title>Melipona bicolor Genome sequencing and assembly.</title>
        <authorList>
            <person name="Araujo N.S."/>
            <person name="Arias M.C."/>
        </authorList>
    </citation>
    <scope>NUCLEOTIDE SEQUENCE</scope>
    <source>
        <strain evidence="1">USP_2M_L1-L4_2017</strain>
        <tissue evidence="1">Whole body</tissue>
    </source>
</reference>
<dbReference type="AlphaFoldDB" id="A0AA40G0L7"/>
<accession>A0AA40G0L7</accession>
<sequence>MSSPVPYSIVQDVVIHGYVASFPYTWAFNVTFGSSCAQSAVEFNICRRAITRKPRRDIVVQMPRRLAPSSARHVRRLLIRQATKRRKYTFDEDVRIRKDLGAYCPIVQNEFIGQLHGTTSTDISIWNVYDDNELRTSHSEGNDYHRRDIVKGIICDIYHNH</sequence>
<keyword evidence="2" id="KW-1185">Reference proteome</keyword>
<name>A0AA40G0L7_9HYME</name>
<protein>
    <submittedName>
        <fullName evidence="1">Uncharacterized protein</fullName>
    </submittedName>
</protein>
<gene>
    <name evidence="1" type="ORF">K0M31_020024</name>
</gene>
<proteinExistence type="predicted"/>
<evidence type="ECO:0000313" key="2">
    <source>
        <dbReference type="Proteomes" id="UP001177670"/>
    </source>
</evidence>
<organism evidence="1 2">
    <name type="scientific">Melipona bicolor</name>
    <dbReference type="NCBI Taxonomy" id="60889"/>
    <lineage>
        <taxon>Eukaryota</taxon>
        <taxon>Metazoa</taxon>
        <taxon>Ecdysozoa</taxon>
        <taxon>Arthropoda</taxon>
        <taxon>Hexapoda</taxon>
        <taxon>Insecta</taxon>
        <taxon>Pterygota</taxon>
        <taxon>Neoptera</taxon>
        <taxon>Endopterygota</taxon>
        <taxon>Hymenoptera</taxon>
        <taxon>Apocrita</taxon>
        <taxon>Aculeata</taxon>
        <taxon>Apoidea</taxon>
        <taxon>Anthophila</taxon>
        <taxon>Apidae</taxon>
        <taxon>Melipona</taxon>
    </lineage>
</organism>
<dbReference type="EMBL" id="JAHYIQ010000009">
    <property type="protein sequence ID" value="KAK1128886.1"/>
    <property type="molecule type" value="Genomic_DNA"/>
</dbReference>
<dbReference type="Proteomes" id="UP001177670">
    <property type="component" value="Unassembled WGS sequence"/>
</dbReference>